<organism evidence="4 5">
    <name type="scientific">Mesorhizobium vachelliae</name>
    <dbReference type="NCBI Taxonomy" id="3072309"/>
    <lineage>
        <taxon>Bacteria</taxon>
        <taxon>Pseudomonadati</taxon>
        <taxon>Pseudomonadota</taxon>
        <taxon>Alphaproteobacteria</taxon>
        <taxon>Hyphomicrobiales</taxon>
        <taxon>Phyllobacteriaceae</taxon>
        <taxon>Mesorhizobium</taxon>
    </lineage>
</organism>
<dbReference type="InterPro" id="IPR029066">
    <property type="entry name" value="PLP-binding_barrel"/>
</dbReference>
<comment type="caution">
    <text evidence="4">The sequence shown here is derived from an EMBL/GenBank/DDBJ whole genome shotgun (WGS) entry which is preliminary data.</text>
</comment>
<comment type="similarity">
    <text evidence="1">Belongs to the DSD1 family.</text>
</comment>
<evidence type="ECO:0000259" key="3">
    <source>
        <dbReference type="SMART" id="SM01119"/>
    </source>
</evidence>
<dbReference type="CDD" id="cd06818">
    <property type="entry name" value="PLPDE_III_cryptic_DSD"/>
    <property type="match status" value="1"/>
</dbReference>
<dbReference type="Proteomes" id="UP001285154">
    <property type="component" value="Unassembled WGS sequence"/>
</dbReference>
<dbReference type="Pfam" id="PF14031">
    <property type="entry name" value="D-ser_dehydrat"/>
    <property type="match status" value="1"/>
</dbReference>
<protein>
    <submittedName>
        <fullName evidence="4">Amino acid deaminase</fullName>
    </submittedName>
</protein>
<dbReference type="InterPro" id="IPR042208">
    <property type="entry name" value="D-ser_dehydrat-like_sf"/>
</dbReference>
<keyword evidence="2" id="KW-0456">Lyase</keyword>
<dbReference type="PANTHER" id="PTHR28004">
    <property type="entry name" value="ZGC:162816-RELATED"/>
    <property type="match status" value="1"/>
</dbReference>
<dbReference type="SMART" id="SM01119">
    <property type="entry name" value="D-ser_dehydrat"/>
    <property type="match status" value="1"/>
</dbReference>
<proteinExistence type="inferred from homology"/>
<dbReference type="PANTHER" id="PTHR28004:SF8">
    <property type="entry name" value="D-SERINE DEAMINASE"/>
    <property type="match status" value="1"/>
</dbReference>
<dbReference type="RefSeq" id="WP_320251525.1">
    <property type="nucleotide sequence ID" value="NZ_JAVIIQ010000011.1"/>
</dbReference>
<evidence type="ECO:0000256" key="2">
    <source>
        <dbReference type="ARBA" id="ARBA00023239"/>
    </source>
</evidence>
<evidence type="ECO:0000256" key="1">
    <source>
        <dbReference type="ARBA" id="ARBA00005323"/>
    </source>
</evidence>
<dbReference type="Gene3D" id="3.20.20.10">
    <property type="entry name" value="Alanine racemase"/>
    <property type="match status" value="1"/>
</dbReference>
<keyword evidence="5" id="KW-1185">Reference proteome</keyword>
<name>A0ABU5A8X9_9HYPH</name>
<sequence length="437" mass="47336">MAPGRARTAWDGREPGNHMNLQALDDLVLDETTKGIPPGVVVRLHDVASKGWNLLRGHVPLPAAVIKESALDHNSRWMQRFIAKRNAMIAPHVKTTMCPQIMQRQLRDGAWGVTVATLHQIKVCRRFGIDRIVLANQLVGQLELDALVAELNASPDLDFYMLVDSLDAVRLASEAVRRAGKKSRPIQVLVERGYPGGRTGCRDNETALEVARAAHATPQLRLCGVEAFEGLIKPKDGGPAQAVAAFVDEIGALYNACASQSLFERAPPIVTAGGSSFYDIVLDRLSGSGAQVMTRSGCYVSHDSGVYQAEQKRILAATGENEGLINALEVWTHVQSSPEPGLAILTAGKRDFGTDSGLPVPLLVSRDGDLPQMLTGCEIFASNDQHAYMRVPETASVKVGDRIGLGVSHPCTTFDKWQILFLVNDAYDIVGALKTFF</sequence>
<evidence type="ECO:0000313" key="5">
    <source>
        <dbReference type="Proteomes" id="UP001285154"/>
    </source>
</evidence>
<accession>A0ABU5A8X9</accession>
<dbReference type="InterPro" id="IPR051466">
    <property type="entry name" value="D-amino_acid_metab_enzyme"/>
</dbReference>
<dbReference type="EMBL" id="JAVIIQ010000011">
    <property type="protein sequence ID" value="MDX8534164.1"/>
    <property type="molecule type" value="Genomic_DNA"/>
</dbReference>
<dbReference type="SUPFAM" id="SSF51419">
    <property type="entry name" value="PLP-binding barrel"/>
    <property type="match status" value="1"/>
</dbReference>
<dbReference type="InterPro" id="IPR026956">
    <property type="entry name" value="D-ser_dehydrat-like_dom"/>
</dbReference>
<gene>
    <name evidence="4" type="ORF">RFM42_24440</name>
</gene>
<dbReference type="InterPro" id="IPR001608">
    <property type="entry name" value="Ala_racemase_N"/>
</dbReference>
<feature type="domain" description="D-serine dehydratase-like" evidence="3">
    <location>
        <begin position="327"/>
        <end position="424"/>
    </location>
</feature>
<evidence type="ECO:0000313" key="4">
    <source>
        <dbReference type="EMBL" id="MDX8534164.1"/>
    </source>
</evidence>
<reference evidence="4 5" key="1">
    <citation type="submission" date="2023-08" db="EMBL/GenBank/DDBJ databases">
        <title>Implementing the SeqCode for naming new Mesorhizobium species isolated from Vachellia karroo root nodules.</title>
        <authorList>
            <person name="Van Lill M."/>
        </authorList>
    </citation>
    <scope>NUCLEOTIDE SEQUENCE [LARGE SCALE GENOMIC DNA]</scope>
    <source>
        <strain evidence="4 5">VK25D</strain>
    </source>
</reference>
<dbReference type="Pfam" id="PF01168">
    <property type="entry name" value="Ala_racemase_N"/>
    <property type="match status" value="1"/>
</dbReference>
<dbReference type="Gene3D" id="2.40.37.20">
    <property type="entry name" value="D-serine dehydratase-like domain"/>
    <property type="match status" value="1"/>
</dbReference>